<keyword evidence="1" id="KW-0472">Membrane</keyword>
<evidence type="ECO:0008006" key="4">
    <source>
        <dbReference type="Google" id="ProtNLM"/>
    </source>
</evidence>
<feature type="transmembrane region" description="Helical" evidence="1">
    <location>
        <begin position="513"/>
        <end position="536"/>
    </location>
</feature>
<keyword evidence="1" id="KW-1133">Transmembrane helix</keyword>
<comment type="caution">
    <text evidence="2">The sequence shown here is derived from an EMBL/GenBank/DDBJ whole genome shotgun (WGS) entry which is preliminary data.</text>
</comment>
<evidence type="ECO:0000256" key="1">
    <source>
        <dbReference type="SAM" id="Phobius"/>
    </source>
</evidence>
<gene>
    <name evidence="2" type="ORF">R3P38DRAFT_3304370</name>
</gene>
<accession>A0AAW0E408</accession>
<protein>
    <recommendedName>
        <fullName evidence="4">Protein kinase domain-containing protein</fullName>
    </recommendedName>
</protein>
<keyword evidence="3" id="KW-1185">Reference proteome</keyword>
<reference evidence="2 3" key="1">
    <citation type="journal article" date="2024" name="J Genomics">
        <title>Draft genome sequencing and assembly of Favolaschia claudopus CIRM-BRFM 2984 isolated from oak limbs.</title>
        <authorList>
            <person name="Navarro D."/>
            <person name="Drula E."/>
            <person name="Chaduli D."/>
            <person name="Cazenave R."/>
            <person name="Ahrendt S."/>
            <person name="Wang J."/>
            <person name="Lipzen A."/>
            <person name="Daum C."/>
            <person name="Barry K."/>
            <person name="Grigoriev I.V."/>
            <person name="Favel A."/>
            <person name="Rosso M.N."/>
            <person name="Martin F."/>
        </authorList>
    </citation>
    <scope>NUCLEOTIDE SEQUENCE [LARGE SCALE GENOMIC DNA]</scope>
    <source>
        <strain evidence="2 3">CIRM-BRFM 2984</strain>
    </source>
</reference>
<evidence type="ECO:0000313" key="2">
    <source>
        <dbReference type="EMBL" id="KAK7058124.1"/>
    </source>
</evidence>
<dbReference type="EMBL" id="JAWWNJ010000004">
    <property type="protein sequence ID" value="KAK7058124.1"/>
    <property type="molecule type" value="Genomic_DNA"/>
</dbReference>
<keyword evidence="1" id="KW-0812">Transmembrane</keyword>
<sequence length="538" mass="61022">MDASMFSGAQNFRITGGHFTSINRASKTSVSNYPDFPCIPLGHIDLLHEICLEVQTGVVRRKQAHEVHPLRRFYSARIDGRASSVTVATYQGLKSKEQWERDIMKHKAVRMGGRHPNLVQVTCVSTSEYLHALVFMDDLIPFQQFLNTYKQSPILTVYIYGYSGAREYIYSHFRQWLFHTDCTLWIRQSTGRLCVDFVPGSMSLNWRTQSEEISRQPRIGGSQGQDFEAISMHLLSLEHYHEITYYELQKLQYTMISSTIPISLGAVIDCSEGNSFENLIEIASIPDPGYELYVSGWTTGRLRESAGDLMENGCTRMSLDDCLHEAVQLWRVFQPNLWLSQANYIFNSLGLTTEFHNYSDFHSFHPELKLNMQKAEWDSPQGFLFLCPVSDFRQAQLAFKWPQCPAYWSLDPSGTTRLSAEQAAILGFPSLSLCARVRGVSWDTSVYTGLARFHSAKGFNPESQEVAQYLDEPLYQCGIGLENTDPENNIALSISSPSSGLAAMECLEHIEALPVSLTFTLIFSMKLMLILFTTLLNM</sequence>
<evidence type="ECO:0000313" key="3">
    <source>
        <dbReference type="Proteomes" id="UP001362999"/>
    </source>
</evidence>
<organism evidence="2 3">
    <name type="scientific">Favolaschia claudopus</name>
    <dbReference type="NCBI Taxonomy" id="2862362"/>
    <lineage>
        <taxon>Eukaryota</taxon>
        <taxon>Fungi</taxon>
        <taxon>Dikarya</taxon>
        <taxon>Basidiomycota</taxon>
        <taxon>Agaricomycotina</taxon>
        <taxon>Agaricomycetes</taxon>
        <taxon>Agaricomycetidae</taxon>
        <taxon>Agaricales</taxon>
        <taxon>Marasmiineae</taxon>
        <taxon>Mycenaceae</taxon>
        <taxon>Favolaschia</taxon>
    </lineage>
</organism>
<dbReference type="AlphaFoldDB" id="A0AAW0E408"/>
<dbReference type="Proteomes" id="UP001362999">
    <property type="component" value="Unassembled WGS sequence"/>
</dbReference>
<name>A0AAW0E408_9AGAR</name>
<proteinExistence type="predicted"/>